<keyword evidence="3" id="KW-0378">Hydrolase</keyword>
<evidence type="ECO:0000313" key="3">
    <source>
        <dbReference type="EMBL" id="MBJ7601865.1"/>
    </source>
</evidence>
<dbReference type="Pfam" id="PF12697">
    <property type="entry name" value="Abhydrolase_6"/>
    <property type="match status" value="1"/>
</dbReference>
<dbReference type="InterPro" id="IPR000073">
    <property type="entry name" value="AB_hydrolase_1"/>
</dbReference>
<dbReference type="SUPFAM" id="SSF53474">
    <property type="entry name" value="alpha/beta-Hydrolases"/>
    <property type="match status" value="1"/>
</dbReference>
<dbReference type="PANTHER" id="PTHR42916:SF1">
    <property type="entry name" value="PROTEIN PHYLLO, CHLOROPLASTIC"/>
    <property type="match status" value="1"/>
</dbReference>
<evidence type="ECO:0000313" key="4">
    <source>
        <dbReference type="Proteomes" id="UP000620075"/>
    </source>
</evidence>
<dbReference type="InterPro" id="IPR029058">
    <property type="entry name" value="AB_hydrolase_fold"/>
</dbReference>
<proteinExistence type="predicted"/>
<keyword evidence="1" id="KW-0456">Lyase</keyword>
<comment type="caution">
    <text evidence="3">The sequence shown here is derived from an EMBL/GenBank/DDBJ whole genome shotgun (WGS) entry which is preliminary data.</text>
</comment>
<dbReference type="Gene3D" id="3.40.50.1820">
    <property type="entry name" value="alpha/beta hydrolase"/>
    <property type="match status" value="1"/>
</dbReference>
<dbReference type="RefSeq" id="WP_338176241.1">
    <property type="nucleotide sequence ID" value="NZ_JAEKNQ010000010.1"/>
</dbReference>
<accession>A0A934N5Y0</accession>
<dbReference type="AlphaFoldDB" id="A0A934N5Y0"/>
<evidence type="ECO:0000259" key="2">
    <source>
        <dbReference type="Pfam" id="PF12697"/>
    </source>
</evidence>
<gene>
    <name evidence="3" type="ORF">JF888_01495</name>
</gene>
<reference evidence="3 4" key="1">
    <citation type="submission" date="2020-10" db="EMBL/GenBank/DDBJ databases">
        <title>Ca. Dormibacterota MAGs.</title>
        <authorList>
            <person name="Montgomery K."/>
        </authorList>
    </citation>
    <scope>NUCLEOTIDE SEQUENCE [LARGE SCALE GENOMIC DNA]</scope>
    <source>
        <strain evidence="3">SC8811_S16_3</strain>
    </source>
</reference>
<dbReference type="PANTHER" id="PTHR42916">
    <property type="entry name" value="2-SUCCINYL-5-ENOLPYRUVYL-6-HYDROXY-3-CYCLOHEXENE-1-CARBOXYLATE SYNTHASE"/>
    <property type="match status" value="1"/>
</dbReference>
<name>A0A934N5Y0_9BACT</name>
<feature type="domain" description="AB hydrolase-1" evidence="2">
    <location>
        <begin position="2"/>
        <end position="226"/>
    </location>
</feature>
<dbReference type="Proteomes" id="UP000620075">
    <property type="component" value="Unassembled WGS sequence"/>
</dbReference>
<evidence type="ECO:0000256" key="1">
    <source>
        <dbReference type="ARBA" id="ARBA00023239"/>
    </source>
</evidence>
<organism evidence="3 4">
    <name type="scientific">Candidatus Dormiibacter inghamiae</name>
    <dbReference type="NCBI Taxonomy" id="3127013"/>
    <lineage>
        <taxon>Bacteria</taxon>
        <taxon>Bacillati</taxon>
        <taxon>Candidatus Dormiibacterota</taxon>
        <taxon>Candidatus Dormibacteria</taxon>
        <taxon>Candidatus Dormibacterales</taxon>
        <taxon>Candidatus Dormibacteraceae</taxon>
        <taxon>Candidatus Dormiibacter</taxon>
    </lineage>
</organism>
<dbReference type="GO" id="GO:0016829">
    <property type="term" value="F:lyase activity"/>
    <property type="evidence" value="ECO:0007669"/>
    <property type="project" value="UniProtKB-KW"/>
</dbReference>
<sequence length="235" mass="25739">MVIALPGFSQGPESWAELARLTGSSRPWSCPELPATTLPAAAAELEALCHEGPPLDLIGYSQGGRLALYAAARGVLKVRTLTVISAQAGFEGRARSQRLRADEELASKIELEGSEWFAEHWAQRQPFAGLRERRPELAGQLEAARRRHDPAHLAALLRGMGAAAEPPFWSRLDAIEAPTLVIAGAEDERYVAYARRLAQILSHCSLEIVPDASHVVHLEQPHRVARLVARHLHSR</sequence>
<dbReference type="GO" id="GO:0016787">
    <property type="term" value="F:hydrolase activity"/>
    <property type="evidence" value="ECO:0007669"/>
    <property type="project" value="UniProtKB-KW"/>
</dbReference>
<protein>
    <submittedName>
        <fullName evidence="3">Alpha/beta fold hydrolase</fullName>
    </submittedName>
</protein>
<dbReference type="EMBL" id="JAEKNQ010000010">
    <property type="protein sequence ID" value="MBJ7601865.1"/>
    <property type="molecule type" value="Genomic_DNA"/>
</dbReference>